<dbReference type="EMBL" id="CP003060">
    <property type="protein sequence ID" value="AEP31198.1"/>
    <property type="molecule type" value="Genomic_DNA"/>
</dbReference>
<keyword evidence="6 8" id="KW-1133">Transmembrane helix</keyword>
<evidence type="ECO:0000256" key="1">
    <source>
        <dbReference type="ARBA" id="ARBA00004377"/>
    </source>
</evidence>
<dbReference type="HOGENOM" id="CLU_1271371_0_0_6"/>
<keyword evidence="5 8" id="KW-0812">Transmembrane</keyword>
<keyword evidence="3" id="KW-0488">Methylation</keyword>
<dbReference type="InterPro" id="IPR045584">
    <property type="entry name" value="Pilin-like"/>
</dbReference>
<sequence length="220" mass="24884">MVKYRRSHSSKNSSFNVGFTLVEMLVVLVILAMTTGLLASALPIVWQSFAKLEQKQLNQSVNLAAKWFRRSIQGALLYHPDNAVFNGTASKLSMITNAPLDDSTNIPSYITWEIKSQSFARSGIQQSKVIYDLWYRNQHTQTVIKVHTFNAPAYFNYIVDNEWQSTFTPKKAMLPEAVSIMVEQSNPTDGSSTIWLLATPINPVNVEIPPEMILFGQYEF</sequence>
<proteinExistence type="predicted"/>
<name>G4QIP3_GLANF</name>
<evidence type="ECO:0000256" key="4">
    <source>
        <dbReference type="ARBA" id="ARBA00022519"/>
    </source>
</evidence>
<feature type="transmembrane region" description="Helical" evidence="8">
    <location>
        <begin position="21"/>
        <end position="46"/>
    </location>
</feature>
<evidence type="ECO:0000313" key="9">
    <source>
        <dbReference type="EMBL" id="AEP31198.1"/>
    </source>
</evidence>
<evidence type="ECO:0000256" key="6">
    <source>
        <dbReference type="ARBA" id="ARBA00022989"/>
    </source>
</evidence>
<dbReference type="RefSeq" id="WP_014110069.1">
    <property type="nucleotide sequence ID" value="NC_016041.1"/>
</dbReference>
<dbReference type="InterPro" id="IPR012902">
    <property type="entry name" value="N_methyl_site"/>
</dbReference>
<keyword evidence="7 8" id="KW-0472">Membrane</keyword>
<keyword evidence="10" id="KW-1185">Reference proteome</keyword>
<evidence type="ECO:0000313" key="10">
    <source>
        <dbReference type="Proteomes" id="UP000009282"/>
    </source>
</evidence>
<dbReference type="GO" id="GO:0005886">
    <property type="term" value="C:plasma membrane"/>
    <property type="evidence" value="ECO:0007669"/>
    <property type="project" value="UniProtKB-SubCell"/>
</dbReference>
<dbReference type="OrthoDB" id="6383430at2"/>
<dbReference type="AlphaFoldDB" id="G4QIP3"/>
<dbReference type="KEGG" id="gni:GNIT_3103"/>
<dbReference type="PANTHER" id="PTHR39583:SF2">
    <property type="entry name" value="TYPE II SECRETION SYSTEM PROTEIN J"/>
    <property type="match status" value="1"/>
</dbReference>
<evidence type="ECO:0000256" key="7">
    <source>
        <dbReference type="ARBA" id="ARBA00023136"/>
    </source>
</evidence>
<evidence type="ECO:0000256" key="8">
    <source>
        <dbReference type="SAM" id="Phobius"/>
    </source>
</evidence>
<dbReference type="Proteomes" id="UP000009282">
    <property type="component" value="Chromosome"/>
</dbReference>
<organism evidence="9 10">
    <name type="scientific">Glaciecola nitratireducens (strain JCM 12485 / KCTC 12276 / FR1064)</name>
    <dbReference type="NCBI Taxonomy" id="1085623"/>
    <lineage>
        <taxon>Bacteria</taxon>
        <taxon>Pseudomonadati</taxon>
        <taxon>Pseudomonadota</taxon>
        <taxon>Gammaproteobacteria</taxon>
        <taxon>Alteromonadales</taxon>
        <taxon>Alteromonadaceae</taxon>
        <taxon>Brumicola</taxon>
    </lineage>
</organism>
<dbReference type="NCBIfam" id="TIGR02532">
    <property type="entry name" value="IV_pilin_GFxxxE"/>
    <property type="match status" value="1"/>
</dbReference>
<keyword evidence="4" id="KW-0997">Cell inner membrane</keyword>
<dbReference type="STRING" id="1085623.GNIT_3103"/>
<evidence type="ECO:0000256" key="2">
    <source>
        <dbReference type="ARBA" id="ARBA00022475"/>
    </source>
</evidence>
<gene>
    <name evidence="9" type="primary">gspJ</name>
    <name evidence="9" type="ordered locus">GNIT_3103</name>
</gene>
<comment type="subcellular location">
    <subcellularLocation>
        <location evidence="1">Cell inner membrane</location>
        <topology evidence="1">Single-pass membrane protein</topology>
    </subcellularLocation>
</comment>
<evidence type="ECO:0000256" key="5">
    <source>
        <dbReference type="ARBA" id="ARBA00022692"/>
    </source>
</evidence>
<dbReference type="PANTHER" id="PTHR39583">
    <property type="entry name" value="TYPE II SECRETION SYSTEM PROTEIN J-RELATED"/>
    <property type="match status" value="1"/>
</dbReference>
<dbReference type="eggNOG" id="COG2165">
    <property type="taxonomic scope" value="Bacteria"/>
</dbReference>
<accession>G4QIP3</accession>
<protein>
    <submittedName>
        <fullName evidence="9">Prepilin-type cleavage/methylation</fullName>
    </submittedName>
</protein>
<dbReference type="SUPFAM" id="SSF54523">
    <property type="entry name" value="Pili subunits"/>
    <property type="match status" value="1"/>
</dbReference>
<evidence type="ECO:0000256" key="3">
    <source>
        <dbReference type="ARBA" id="ARBA00022481"/>
    </source>
</evidence>
<reference evidence="9 10" key="1">
    <citation type="journal article" date="2011" name="J. Bacteriol.">
        <title>Complete genome sequence of seawater bacterium Glaciecola nitratireducens FR1064T.</title>
        <authorList>
            <person name="Bian F."/>
            <person name="Qin Q.L."/>
            <person name="Xie B.B."/>
            <person name="Shu Y.L."/>
            <person name="Zhang X.Y."/>
            <person name="Yu Y."/>
            <person name="Chen B."/>
            <person name="Chen X.L."/>
            <person name="Zhou B.C."/>
            <person name="Zhang Y.Z."/>
        </authorList>
    </citation>
    <scope>NUCLEOTIDE SEQUENCE [LARGE SCALE GENOMIC DNA]</scope>
    <source>
        <strain evidence="10">JCM 12485 / KCTC 12276 / FR1064</strain>
    </source>
</reference>
<dbReference type="InterPro" id="IPR051621">
    <property type="entry name" value="T2SS_protein_J"/>
</dbReference>
<keyword evidence="2" id="KW-1003">Cell membrane</keyword>